<evidence type="ECO:0000256" key="1">
    <source>
        <dbReference type="ARBA" id="ARBA00022741"/>
    </source>
</evidence>
<keyword evidence="4" id="KW-0067">ATP-binding</keyword>
<dbReference type="InterPro" id="IPR011545">
    <property type="entry name" value="DEAD/DEAH_box_helicase_dom"/>
</dbReference>
<evidence type="ECO:0000259" key="5">
    <source>
        <dbReference type="PROSITE" id="PS51192"/>
    </source>
</evidence>
<dbReference type="SMART" id="SM00973">
    <property type="entry name" value="Sec63"/>
    <property type="match status" value="1"/>
</dbReference>
<dbReference type="SUPFAM" id="SSF158702">
    <property type="entry name" value="Sec63 N-terminal domain-like"/>
    <property type="match status" value="1"/>
</dbReference>
<keyword evidence="1" id="KW-0547">Nucleotide-binding</keyword>
<evidence type="ECO:0000256" key="4">
    <source>
        <dbReference type="ARBA" id="ARBA00022840"/>
    </source>
</evidence>
<evidence type="ECO:0000256" key="3">
    <source>
        <dbReference type="ARBA" id="ARBA00022806"/>
    </source>
</evidence>
<dbReference type="EMBL" id="AEYH02001986">
    <property type="protein sequence ID" value="KFG44477.1"/>
    <property type="molecule type" value="Genomic_DNA"/>
</dbReference>
<reference evidence="6 7" key="1">
    <citation type="submission" date="2014-07" db="EMBL/GenBank/DDBJ databases">
        <authorList>
            <person name="Sibley D."/>
            <person name="Venepally P."/>
            <person name="Karamycheva S."/>
            <person name="Hadjithomas M."/>
            <person name="Khan A."/>
            <person name="Brunk B."/>
            <person name="Roos D."/>
            <person name="Caler E."/>
            <person name="Lorenzi H."/>
        </authorList>
    </citation>
    <scope>NUCLEOTIDE SEQUENCE [LARGE SCALE GENOMIC DNA]</scope>
    <source>
        <strain evidence="6 7">FOU</strain>
    </source>
</reference>
<dbReference type="SMART" id="SM00487">
    <property type="entry name" value="DEXDc"/>
    <property type="match status" value="1"/>
</dbReference>
<dbReference type="VEuPathDB" id="ToxoDB:TGFOU_249810B"/>
<protein>
    <submittedName>
        <fullName evidence="6">Putative activating signal cointegrator 1 complex subunit 3</fullName>
    </submittedName>
</protein>
<dbReference type="InterPro" id="IPR035892">
    <property type="entry name" value="C2_domain_sf"/>
</dbReference>
<dbReference type="InterPro" id="IPR004179">
    <property type="entry name" value="Sec63-dom"/>
</dbReference>
<dbReference type="Gene3D" id="1.10.10.10">
    <property type="entry name" value="Winged helix-like DNA-binding domain superfamily/Winged helix DNA-binding domain"/>
    <property type="match status" value="1"/>
</dbReference>
<keyword evidence="2" id="KW-0378">Hydrolase</keyword>
<dbReference type="AlphaFoldDB" id="A0A086KJA9"/>
<dbReference type="Pfam" id="PF02889">
    <property type="entry name" value="Sec63"/>
    <property type="match status" value="1"/>
</dbReference>
<dbReference type="InterPro" id="IPR050474">
    <property type="entry name" value="Hel308_SKI2-like"/>
</dbReference>
<dbReference type="PANTHER" id="PTHR47961:SF4">
    <property type="entry name" value="ACTIVATING SIGNAL COINTEGRATOR 1 COMPLEX SUBUNIT 3"/>
    <property type="match status" value="1"/>
</dbReference>
<dbReference type="Pfam" id="PF00270">
    <property type="entry name" value="DEAD"/>
    <property type="match status" value="1"/>
</dbReference>
<dbReference type="InterPro" id="IPR014756">
    <property type="entry name" value="Ig_E-set"/>
</dbReference>
<dbReference type="SUPFAM" id="SSF52540">
    <property type="entry name" value="P-loop containing nucleoside triphosphate hydrolases"/>
    <property type="match status" value="1"/>
</dbReference>
<dbReference type="Proteomes" id="UP000028838">
    <property type="component" value="Unassembled WGS sequence"/>
</dbReference>
<dbReference type="GO" id="GO:0005524">
    <property type="term" value="F:ATP binding"/>
    <property type="evidence" value="ECO:0007669"/>
    <property type="project" value="UniProtKB-KW"/>
</dbReference>
<dbReference type="PANTHER" id="PTHR47961">
    <property type="entry name" value="DNA POLYMERASE THETA, PUTATIVE (AFU_ORTHOLOGUE AFUA_1G05260)-RELATED"/>
    <property type="match status" value="1"/>
</dbReference>
<evidence type="ECO:0000313" key="6">
    <source>
        <dbReference type="EMBL" id="KFG44477.1"/>
    </source>
</evidence>
<sequence length="636" mass="72301">NPRVYGADETILMDDPELCALRRKLIVDAAETLHKHRLIRFNSRTQRLDPTNLGRMACRYYVDYETASLFRQDVELGVDEDRVILRLLGLAKEFASLKVRDDEESELSNLRRSTICRVPIVGDFDAPEAKVQTLVQAALAQAPIKAFSLCADSNYVQANIGRLCRALFVTSLSQGDASSAEKILEWTKAVERGLWPTSHVLRHFCNPNCFDPDVQKRRQPYVPRANEHPGKQNRLVLREGMVSRLEKHQFALGRLRDLGASEIASLVASKADGQDVALAIRMVPDLELDVNPITAAILRVSIALRFTEEFLWSAWWHGNGELFHLWVADVDTQRLLHTEEVTMQKENIREAREVSFALPLHEPTSTQFQVLVISDRWVGVSFQHLFSVRHCLLPDKRQAHTELLDLHPLPRTALNNPEFEALYNFLYFNPIQTQTFHVCYHTNYNVLLGAPTGKLKQDLQRRGPSLSTLVISSRLSRGSRIQHCSRPHPSQTGGSGKTIVAELAMLRLFATSPKQKIVYIAPLKALAAERLEDWKARFEGKLKKRVAEFTADAEAENARDFWKADIFVCTPEKWDGLSRQWRERRFVQQIGLVVIDEIHLLGQDRGKCMSPSLSGFCSPAIHQTSQRLCTYKSSVR</sequence>
<dbReference type="InterPro" id="IPR027417">
    <property type="entry name" value="P-loop_NTPase"/>
</dbReference>
<dbReference type="Gene3D" id="2.60.40.150">
    <property type="entry name" value="C2 domain"/>
    <property type="match status" value="1"/>
</dbReference>
<proteinExistence type="predicted"/>
<gene>
    <name evidence="6" type="ORF">TGFOU_249810B</name>
</gene>
<dbReference type="GO" id="GO:0003676">
    <property type="term" value="F:nucleic acid binding"/>
    <property type="evidence" value="ECO:0007669"/>
    <property type="project" value="InterPro"/>
</dbReference>
<dbReference type="Gene3D" id="1.10.3380.10">
    <property type="entry name" value="Sec63 N-terminal domain-like domain"/>
    <property type="match status" value="1"/>
</dbReference>
<evidence type="ECO:0000256" key="2">
    <source>
        <dbReference type="ARBA" id="ARBA00022801"/>
    </source>
</evidence>
<dbReference type="Gene3D" id="3.40.50.300">
    <property type="entry name" value="P-loop containing nucleotide triphosphate hydrolases"/>
    <property type="match status" value="2"/>
</dbReference>
<feature type="non-terminal residue" evidence="6">
    <location>
        <position position="1"/>
    </location>
</feature>
<dbReference type="GO" id="GO:0016787">
    <property type="term" value="F:hydrolase activity"/>
    <property type="evidence" value="ECO:0007669"/>
    <property type="project" value="UniProtKB-KW"/>
</dbReference>
<dbReference type="InterPro" id="IPR036388">
    <property type="entry name" value="WH-like_DNA-bd_sf"/>
</dbReference>
<keyword evidence="3" id="KW-0347">Helicase</keyword>
<evidence type="ECO:0000313" key="7">
    <source>
        <dbReference type="Proteomes" id="UP000028838"/>
    </source>
</evidence>
<comment type="caution">
    <text evidence="6">The sequence shown here is derived from an EMBL/GenBank/DDBJ whole genome shotgun (WGS) entry which is preliminary data.</text>
</comment>
<feature type="domain" description="Helicase ATP-binding" evidence="5">
    <location>
        <begin position="494"/>
        <end position="614"/>
    </location>
</feature>
<dbReference type="InterPro" id="IPR014001">
    <property type="entry name" value="Helicase_ATP-bd"/>
</dbReference>
<dbReference type="SUPFAM" id="SSF81296">
    <property type="entry name" value="E set domains"/>
    <property type="match status" value="1"/>
</dbReference>
<dbReference type="PROSITE" id="PS51192">
    <property type="entry name" value="HELICASE_ATP_BIND_1"/>
    <property type="match status" value="1"/>
</dbReference>
<dbReference type="GO" id="GO:0004386">
    <property type="term" value="F:helicase activity"/>
    <property type="evidence" value="ECO:0007669"/>
    <property type="project" value="UniProtKB-KW"/>
</dbReference>
<accession>A0A086KJA9</accession>
<name>A0A086KJA9_TOXGO</name>
<organism evidence="6 7">
    <name type="scientific">Toxoplasma gondii FOU</name>
    <dbReference type="NCBI Taxonomy" id="943167"/>
    <lineage>
        <taxon>Eukaryota</taxon>
        <taxon>Sar</taxon>
        <taxon>Alveolata</taxon>
        <taxon>Apicomplexa</taxon>
        <taxon>Conoidasida</taxon>
        <taxon>Coccidia</taxon>
        <taxon>Eucoccidiorida</taxon>
        <taxon>Eimeriorina</taxon>
        <taxon>Sarcocystidae</taxon>
        <taxon>Toxoplasma</taxon>
    </lineage>
</organism>